<keyword evidence="3 8" id="KW-0540">Nuclease</keyword>
<dbReference type="Pfam" id="PF01850">
    <property type="entry name" value="PIN"/>
    <property type="match status" value="1"/>
</dbReference>
<dbReference type="HAMAP" id="MF_00265">
    <property type="entry name" value="VapC_Nob1"/>
    <property type="match status" value="1"/>
</dbReference>
<keyword evidence="2 8" id="KW-1277">Toxin-antitoxin system</keyword>
<evidence type="ECO:0000256" key="2">
    <source>
        <dbReference type="ARBA" id="ARBA00022649"/>
    </source>
</evidence>
<dbReference type="CDD" id="cd18755">
    <property type="entry name" value="PIN_MtVapC3_VapC21-like"/>
    <property type="match status" value="1"/>
</dbReference>
<evidence type="ECO:0000256" key="7">
    <source>
        <dbReference type="ARBA" id="ARBA00038093"/>
    </source>
</evidence>
<comment type="caution">
    <text evidence="10">The sequence shown here is derived from an EMBL/GenBank/DDBJ whole genome shotgun (WGS) entry which is preliminary data.</text>
</comment>
<evidence type="ECO:0000256" key="6">
    <source>
        <dbReference type="ARBA" id="ARBA00022842"/>
    </source>
</evidence>
<evidence type="ECO:0000256" key="4">
    <source>
        <dbReference type="ARBA" id="ARBA00022723"/>
    </source>
</evidence>
<feature type="domain" description="PIN" evidence="9">
    <location>
        <begin position="6"/>
        <end position="123"/>
    </location>
</feature>
<dbReference type="InterPro" id="IPR002716">
    <property type="entry name" value="PIN_dom"/>
</dbReference>
<dbReference type="Gene3D" id="3.40.50.1010">
    <property type="entry name" value="5'-nuclease"/>
    <property type="match status" value="1"/>
</dbReference>
<dbReference type="SUPFAM" id="SSF88723">
    <property type="entry name" value="PIN domain-like"/>
    <property type="match status" value="1"/>
</dbReference>
<evidence type="ECO:0000259" key="9">
    <source>
        <dbReference type="Pfam" id="PF01850"/>
    </source>
</evidence>
<evidence type="ECO:0000313" key="10">
    <source>
        <dbReference type="EMBL" id="NDL58865.1"/>
    </source>
</evidence>
<comment type="cofactor">
    <cofactor evidence="1 8">
        <name>Mg(2+)</name>
        <dbReference type="ChEBI" id="CHEBI:18420"/>
    </cofactor>
</comment>
<keyword evidence="6 8" id="KW-0460">Magnesium</keyword>
<comment type="function">
    <text evidence="8">Toxic component of a toxin-antitoxin (TA) system. An RNase.</text>
</comment>
<sequence>MALTGYLLDTSVIHRLATPEVGERVEELGVLRPLYRCAIVDLEVLRSATSAKDYDSRRAALVSGFTELPMTHEVMTRALGAQRQLASRSQHRGVSLADLTIAACADVNDAAVLHYDADYDLIAEVTGQPTEWVVSAGSVA</sequence>
<name>A0A7K3M6I6_9ACTN</name>
<dbReference type="RefSeq" id="WP_162451580.1">
    <property type="nucleotide sequence ID" value="NZ_WLZY01000006.1"/>
</dbReference>
<gene>
    <name evidence="8" type="primary">vapC</name>
    <name evidence="10" type="ORF">F7O44_17480</name>
</gene>
<reference evidence="10 11" key="1">
    <citation type="submission" date="2019-11" db="EMBL/GenBank/DDBJ databases">
        <authorList>
            <person name="Li X.-J."/>
            <person name="Feng X.-M."/>
        </authorList>
    </citation>
    <scope>NUCLEOTIDE SEQUENCE [LARGE SCALE GENOMIC DNA]</scope>
    <source>
        <strain evidence="10 11">XMNu-373</strain>
    </source>
</reference>
<dbReference type="EMBL" id="WLZY01000006">
    <property type="protein sequence ID" value="NDL58865.1"/>
    <property type="molecule type" value="Genomic_DNA"/>
</dbReference>
<keyword evidence="5 8" id="KW-0378">Hydrolase</keyword>
<evidence type="ECO:0000256" key="8">
    <source>
        <dbReference type="HAMAP-Rule" id="MF_00265"/>
    </source>
</evidence>
<dbReference type="InterPro" id="IPR022907">
    <property type="entry name" value="VapC_family"/>
</dbReference>
<protein>
    <recommendedName>
        <fullName evidence="8">Ribonuclease VapC</fullName>
        <shortName evidence="8">RNase VapC</shortName>
        <ecNumber evidence="8">3.1.-.-</ecNumber>
    </recommendedName>
    <alternativeName>
        <fullName evidence="8">Toxin VapC</fullName>
    </alternativeName>
</protein>
<feature type="binding site" evidence="8">
    <location>
        <position position="9"/>
    </location>
    <ligand>
        <name>Mg(2+)</name>
        <dbReference type="ChEBI" id="CHEBI:18420"/>
    </ligand>
</feature>
<comment type="similarity">
    <text evidence="7 8">Belongs to the PINc/VapC protein family.</text>
</comment>
<dbReference type="GO" id="GO:0000287">
    <property type="term" value="F:magnesium ion binding"/>
    <property type="evidence" value="ECO:0007669"/>
    <property type="project" value="UniProtKB-UniRule"/>
</dbReference>
<accession>A0A7K3M6I6</accession>
<dbReference type="Proteomes" id="UP000460435">
    <property type="component" value="Unassembled WGS sequence"/>
</dbReference>
<dbReference type="InterPro" id="IPR029060">
    <property type="entry name" value="PIN-like_dom_sf"/>
</dbReference>
<dbReference type="EC" id="3.1.-.-" evidence="8"/>
<feature type="binding site" evidence="8">
    <location>
        <position position="98"/>
    </location>
    <ligand>
        <name>Mg(2+)</name>
        <dbReference type="ChEBI" id="CHEBI:18420"/>
    </ligand>
</feature>
<dbReference type="GO" id="GO:0090729">
    <property type="term" value="F:toxin activity"/>
    <property type="evidence" value="ECO:0007669"/>
    <property type="project" value="UniProtKB-KW"/>
</dbReference>
<proteinExistence type="inferred from homology"/>
<dbReference type="AlphaFoldDB" id="A0A7K3M6I6"/>
<dbReference type="GO" id="GO:0004540">
    <property type="term" value="F:RNA nuclease activity"/>
    <property type="evidence" value="ECO:0007669"/>
    <property type="project" value="InterPro"/>
</dbReference>
<keyword evidence="4 8" id="KW-0479">Metal-binding</keyword>
<organism evidence="10 11">
    <name type="scientific">Phytoactinopolyspora mesophila</name>
    <dbReference type="NCBI Taxonomy" id="2650750"/>
    <lineage>
        <taxon>Bacteria</taxon>
        <taxon>Bacillati</taxon>
        <taxon>Actinomycetota</taxon>
        <taxon>Actinomycetes</taxon>
        <taxon>Jiangellales</taxon>
        <taxon>Jiangellaceae</taxon>
        <taxon>Phytoactinopolyspora</taxon>
    </lineage>
</organism>
<evidence type="ECO:0000256" key="5">
    <source>
        <dbReference type="ARBA" id="ARBA00022801"/>
    </source>
</evidence>
<evidence type="ECO:0000256" key="3">
    <source>
        <dbReference type="ARBA" id="ARBA00022722"/>
    </source>
</evidence>
<keyword evidence="8" id="KW-0800">Toxin</keyword>
<dbReference type="PANTHER" id="PTHR33653">
    <property type="entry name" value="RIBONUCLEASE VAPC2"/>
    <property type="match status" value="1"/>
</dbReference>
<evidence type="ECO:0000256" key="1">
    <source>
        <dbReference type="ARBA" id="ARBA00001946"/>
    </source>
</evidence>
<evidence type="ECO:0000313" key="11">
    <source>
        <dbReference type="Proteomes" id="UP000460435"/>
    </source>
</evidence>
<keyword evidence="11" id="KW-1185">Reference proteome</keyword>
<dbReference type="InterPro" id="IPR050556">
    <property type="entry name" value="Type_II_TA_system_RNase"/>
</dbReference>
<dbReference type="PANTHER" id="PTHR33653:SF1">
    <property type="entry name" value="RIBONUCLEASE VAPC2"/>
    <property type="match status" value="1"/>
</dbReference>
<dbReference type="GO" id="GO:0016787">
    <property type="term" value="F:hydrolase activity"/>
    <property type="evidence" value="ECO:0007669"/>
    <property type="project" value="UniProtKB-KW"/>
</dbReference>